<comment type="caution">
    <text evidence="1">The sequence shown here is derived from an EMBL/GenBank/DDBJ whole genome shotgun (WGS) entry which is preliminary data.</text>
</comment>
<evidence type="ECO:0000313" key="1">
    <source>
        <dbReference type="EMBL" id="KAJ9111502.1"/>
    </source>
</evidence>
<keyword evidence="2" id="KW-1185">Reference proteome</keyword>
<evidence type="ECO:0000313" key="2">
    <source>
        <dbReference type="Proteomes" id="UP001243375"/>
    </source>
</evidence>
<organism evidence="1 2">
    <name type="scientific">Naganishia vaughanmartiniae</name>
    <dbReference type="NCBI Taxonomy" id="1424756"/>
    <lineage>
        <taxon>Eukaryota</taxon>
        <taxon>Fungi</taxon>
        <taxon>Dikarya</taxon>
        <taxon>Basidiomycota</taxon>
        <taxon>Agaricomycotina</taxon>
        <taxon>Tremellomycetes</taxon>
        <taxon>Filobasidiales</taxon>
        <taxon>Filobasidiaceae</taxon>
        <taxon>Naganishia</taxon>
    </lineage>
</organism>
<protein>
    <submittedName>
        <fullName evidence="1">Uncharacterized protein</fullName>
    </submittedName>
</protein>
<dbReference type="Proteomes" id="UP001243375">
    <property type="component" value="Unassembled WGS sequence"/>
</dbReference>
<proteinExistence type="predicted"/>
<name>A0ACC2WIP5_9TREE</name>
<accession>A0ACC2WIP5</accession>
<gene>
    <name evidence="1" type="ORF">QFC22_006529</name>
</gene>
<dbReference type="EMBL" id="JASBWU010000030">
    <property type="protein sequence ID" value="KAJ9111502.1"/>
    <property type="molecule type" value="Genomic_DNA"/>
</dbReference>
<reference evidence="1" key="1">
    <citation type="submission" date="2023-04" db="EMBL/GenBank/DDBJ databases">
        <title>Draft Genome sequencing of Naganishia species isolated from polar environments using Oxford Nanopore Technology.</title>
        <authorList>
            <person name="Leo P."/>
            <person name="Venkateswaran K."/>
        </authorList>
    </citation>
    <scope>NUCLEOTIDE SEQUENCE</scope>
    <source>
        <strain evidence="1">MNA-CCFEE 5425</strain>
    </source>
</reference>
<sequence>MLTQTLLLVATCVLSQTGVTAYKVDLPYHVSVQPVTDFKNSSGIALEKPLLAYYSIPYAEPPVGKLRYELPVAPKNGKPMLLNNTGYGNVCSQPIPNPPVPQGEDCLTLSIFKPQSSYGGKALPVVIWTPGGSFNTGGGRGLNVPSMVGNAPQDFIGVSINYRLGAFGSLPSSLSYRAGLLNLGLEDQLQAYKWVQEYIQLFGGDPNRVTLFGESAGAHAVGAHLQHIGSEPDFKPPFNQVIMDSGGPTARAWPNWTYPLYECQMQEFLNRTNCNVGDDEKKTFKCLRNVDAETIRNASATMYGKYSSPAIRWPFQPVVDGKYVKQSPTQSWRDGSFNKVPVLTGFNTDEGSVFVPMNLNTTAQFRSVFQSLFPLANSTVLDTIEALYPDPVTDSTSPYANSPQSPQYRRISAAYGDYAYISTVKENAQSLAQGDVTVWKYHFNYTATPQSPIGVNHASELAYLSRVSPAPIAKIMNAYYSSFIVAGDPNACVPSDYTQWPKYDLSNPQQLTFQGPGTELKPDSIRAKQIAFWLSIPEVPPH</sequence>